<accession>F8PH29</accession>
<sequence length="112" mass="12198">LPPGTALAIVIIATDKTQLTQFSNSKPAYPAYLTLGKTPRAISCKPVTANEKSSRTQCLFHESMCCILDVLKLTGVEGMYIIGGDGAMLRVYPVLACYIVDYPEKYFVTCAK</sequence>
<evidence type="ECO:0000313" key="2">
    <source>
        <dbReference type="Proteomes" id="UP000008063"/>
    </source>
</evidence>
<dbReference type="Pfam" id="PF18759">
    <property type="entry name" value="Plavaka"/>
    <property type="match status" value="2"/>
</dbReference>
<reference evidence="2" key="1">
    <citation type="journal article" date="2011" name="Science">
        <title>The plant cell wall-decomposing machinery underlies the functional diversity of forest fungi.</title>
        <authorList>
            <person name="Eastwood D.C."/>
            <person name="Floudas D."/>
            <person name="Binder M."/>
            <person name="Majcherczyk A."/>
            <person name="Schneider P."/>
            <person name="Aerts A."/>
            <person name="Asiegbu F.O."/>
            <person name="Baker S.E."/>
            <person name="Barry K."/>
            <person name="Bendiksby M."/>
            <person name="Blumentritt M."/>
            <person name="Coutinho P.M."/>
            <person name="Cullen D."/>
            <person name="de Vries R.P."/>
            <person name="Gathman A."/>
            <person name="Goodell B."/>
            <person name="Henrissat B."/>
            <person name="Ihrmark K."/>
            <person name="Kauserud H."/>
            <person name="Kohler A."/>
            <person name="LaButti K."/>
            <person name="Lapidus A."/>
            <person name="Lavin J.L."/>
            <person name="Lee Y.-H."/>
            <person name="Lindquist E."/>
            <person name="Lilly W."/>
            <person name="Lucas S."/>
            <person name="Morin E."/>
            <person name="Murat C."/>
            <person name="Oguiza J.A."/>
            <person name="Park J."/>
            <person name="Pisabarro A.G."/>
            <person name="Riley R."/>
            <person name="Rosling A."/>
            <person name="Salamov A."/>
            <person name="Schmidt O."/>
            <person name="Schmutz J."/>
            <person name="Skrede I."/>
            <person name="Stenlid J."/>
            <person name="Wiebenga A."/>
            <person name="Xie X."/>
            <person name="Kuees U."/>
            <person name="Hibbett D.S."/>
            <person name="Hoffmeister D."/>
            <person name="Hoegberg N."/>
            <person name="Martin F."/>
            <person name="Grigoriev I.V."/>
            <person name="Watkinson S.C."/>
        </authorList>
    </citation>
    <scope>NUCLEOTIDE SEQUENCE [LARGE SCALE GENOMIC DNA]</scope>
    <source>
        <strain evidence="2">strain S7.3</strain>
    </source>
</reference>
<name>F8PH29_SERL3</name>
<proteinExistence type="predicted"/>
<dbReference type="EMBL" id="GL945474">
    <property type="protein sequence ID" value="EGO04925.1"/>
    <property type="molecule type" value="Genomic_DNA"/>
</dbReference>
<dbReference type="Proteomes" id="UP000008063">
    <property type="component" value="Unassembled WGS sequence"/>
</dbReference>
<dbReference type="HOGENOM" id="CLU_006344_8_3_1"/>
<feature type="non-terminal residue" evidence="1">
    <location>
        <position position="1"/>
    </location>
</feature>
<organism evidence="2">
    <name type="scientific">Serpula lacrymans var. lacrymans (strain S7.3)</name>
    <name type="common">Dry rot fungus</name>
    <dbReference type="NCBI Taxonomy" id="936435"/>
    <lineage>
        <taxon>Eukaryota</taxon>
        <taxon>Fungi</taxon>
        <taxon>Dikarya</taxon>
        <taxon>Basidiomycota</taxon>
        <taxon>Agaricomycotina</taxon>
        <taxon>Agaricomycetes</taxon>
        <taxon>Agaricomycetidae</taxon>
        <taxon>Boletales</taxon>
        <taxon>Coniophorineae</taxon>
        <taxon>Serpulaceae</taxon>
        <taxon>Serpula</taxon>
    </lineage>
</organism>
<protein>
    <submittedName>
        <fullName evidence="1">Uncharacterized protein</fullName>
    </submittedName>
</protein>
<feature type="non-terminal residue" evidence="1">
    <location>
        <position position="112"/>
    </location>
</feature>
<gene>
    <name evidence="1" type="ORF">SERLA73DRAFT_38049</name>
</gene>
<keyword evidence="2" id="KW-1185">Reference proteome</keyword>
<evidence type="ECO:0000313" key="1">
    <source>
        <dbReference type="EMBL" id="EGO04925.1"/>
    </source>
</evidence>
<dbReference type="AlphaFoldDB" id="F8PH29"/>
<dbReference type="InParanoid" id="F8PH29"/>
<dbReference type="InterPro" id="IPR041078">
    <property type="entry name" value="Plavaka"/>
</dbReference>